<protein>
    <submittedName>
        <fullName evidence="1">Uncharacterized protein</fullName>
    </submittedName>
</protein>
<comment type="caution">
    <text evidence="1">The sequence shown here is derived from an EMBL/GenBank/DDBJ whole genome shotgun (WGS) entry which is preliminary data.</text>
</comment>
<name>A0AAV7LIH2_PLEWA</name>
<keyword evidence="2" id="KW-1185">Reference proteome</keyword>
<dbReference type="AlphaFoldDB" id="A0AAV7LIH2"/>
<accession>A0AAV7LIH2</accession>
<sequence length="352" mass="40048">MARNKGLPRLQVNKMDKYVVPRPVWGSVVPDDTEGGQEKDRDPADKPSLCVIMTAIQDLRGSLEPKLGWVTWMLIFSLQISRKSRGRSITQKQMLPGYSLHPKRLEDQVQLPTEEHKKIMECLEDQEGRARRNNIRVVVVPEGAEGPSVELLLGTLIVDSLCPKRLSKFFTVERAHRAPVPPRAQIFNFQDRDAILQATRSHGDLQYENTTARFFPHFTLRVPQRVVESKDGGLCESNVSIAESFAAHYEEVYTLVTRMTEEDCAYLLWDNPLSRLLVEERDKLDAELSEEKVTMALQGLQLGKAACPNGLPMELFKCLGNKIVRHMLAMFLEAREIDALEFEEARRGLTHD</sequence>
<dbReference type="Proteomes" id="UP001066276">
    <property type="component" value="Chromosome 11"/>
</dbReference>
<evidence type="ECO:0000313" key="1">
    <source>
        <dbReference type="EMBL" id="KAJ1090265.1"/>
    </source>
</evidence>
<organism evidence="1 2">
    <name type="scientific">Pleurodeles waltl</name>
    <name type="common">Iberian ribbed newt</name>
    <dbReference type="NCBI Taxonomy" id="8319"/>
    <lineage>
        <taxon>Eukaryota</taxon>
        <taxon>Metazoa</taxon>
        <taxon>Chordata</taxon>
        <taxon>Craniata</taxon>
        <taxon>Vertebrata</taxon>
        <taxon>Euteleostomi</taxon>
        <taxon>Amphibia</taxon>
        <taxon>Batrachia</taxon>
        <taxon>Caudata</taxon>
        <taxon>Salamandroidea</taxon>
        <taxon>Salamandridae</taxon>
        <taxon>Pleurodelinae</taxon>
        <taxon>Pleurodeles</taxon>
    </lineage>
</organism>
<gene>
    <name evidence="1" type="ORF">NDU88_003400</name>
</gene>
<evidence type="ECO:0000313" key="2">
    <source>
        <dbReference type="Proteomes" id="UP001066276"/>
    </source>
</evidence>
<dbReference type="EMBL" id="JANPWB010000015">
    <property type="protein sequence ID" value="KAJ1090265.1"/>
    <property type="molecule type" value="Genomic_DNA"/>
</dbReference>
<proteinExistence type="predicted"/>
<reference evidence="1" key="1">
    <citation type="journal article" date="2022" name="bioRxiv">
        <title>Sequencing and chromosome-scale assembly of the giantPleurodeles waltlgenome.</title>
        <authorList>
            <person name="Brown T."/>
            <person name="Elewa A."/>
            <person name="Iarovenko S."/>
            <person name="Subramanian E."/>
            <person name="Araus A.J."/>
            <person name="Petzold A."/>
            <person name="Susuki M."/>
            <person name="Suzuki K.-i.T."/>
            <person name="Hayashi T."/>
            <person name="Toyoda A."/>
            <person name="Oliveira C."/>
            <person name="Osipova E."/>
            <person name="Leigh N.D."/>
            <person name="Simon A."/>
            <person name="Yun M.H."/>
        </authorList>
    </citation>
    <scope>NUCLEOTIDE SEQUENCE</scope>
    <source>
        <strain evidence="1">20211129_DDA</strain>
        <tissue evidence="1">Liver</tissue>
    </source>
</reference>
<dbReference type="Gene3D" id="3.30.70.1820">
    <property type="entry name" value="L1 transposable element, RRM domain"/>
    <property type="match status" value="1"/>
</dbReference>